<protein>
    <submittedName>
        <fullName evidence="2">UDP-4-amino-4,6-dideoxy-N-acetyl-beta-L-altrosamine N-acetyltransferase</fullName>
    </submittedName>
</protein>
<organism evidence="2 3">
    <name type="scientific">Marinobacter gudaonensis</name>
    <dbReference type="NCBI Taxonomy" id="375760"/>
    <lineage>
        <taxon>Bacteria</taxon>
        <taxon>Pseudomonadati</taxon>
        <taxon>Pseudomonadota</taxon>
        <taxon>Gammaproteobacteria</taxon>
        <taxon>Pseudomonadales</taxon>
        <taxon>Marinobacteraceae</taxon>
        <taxon>Marinobacter</taxon>
    </lineage>
</organism>
<keyword evidence="3" id="KW-1185">Reference proteome</keyword>
<dbReference type="PROSITE" id="PS51186">
    <property type="entry name" value="GNAT"/>
    <property type="match status" value="1"/>
</dbReference>
<dbReference type="Pfam" id="PF13302">
    <property type="entry name" value="Acetyltransf_3"/>
    <property type="match status" value="1"/>
</dbReference>
<reference evidence="3" key="1">
    <citation type="submission" date="2016-10" db="EMBL/GenBank/DDBJ databases">
        <authorList>
            <person name="Varghese N."/>
            <person name="Submissions S."/>
        </authorList>
    </citation>
    <scope>NUCLEOTIDE SEQUENCE [LARGE SCALE GENOMIC DNA]</scope>
    <source>
        <strain evidence="3">CGMCC 1.6294</strain>
    </source>
</reference>
<dbReference type="NCBIfam" id="TIGR03585">
    <property type="entry name" value="PseH"/>
    <property type="match status" value="1"/>
</dbReference>
<dbReference type="InterPro" id="IPR000182">
    <property type="entry name" value="GNAT_dom"/>
</dbReference>
<dbReference type="InterPro" id="IPR016181">
    <property type="entry name" value="Acyl_CoA_acyltransferase"/>
</dbReference>
<dbReference type="AlphaFoldDB" id="A0A1I6GJC0"/>
<feature type="domain" description="N-acetyltransferase" evidence="1">
    <location>
        <begin position="6"/>
        <end position="167"/>
    </location>
</feature>
<dbReference type="RefSeq" id="WP_228143550.1">
    <property type="nucleotide sequence ID" value="NZ_FOYV01000001.1"/>
</dbReference>
<sequence length="170" mass="19640">MAASVGNLRAMTANDLVPVLAWRNHESVRRFMYTQHEISPAEHRRWFKRCEQDSNRHLLIYEEGKQPLGFMNITVAGDSRIADWGFYNAPEAPKGTGGRLGRLALHYSFDTLGLHKLCGQALAYNEGSIRFHEKLGFTREGVLRQQHFDGNRYHDIVCFGLLKHEWDKNR</sequence>
<accession>A0A1I6GJC0</accession>
<keyword evidence="2" id="KW-0808">Transferase</keyword>
<dbReference type="InterPro" id="IPR020036">
    <property type="entry name" value="PseH"/>
</dbReference>
<proteinExistence type="predicted"/>
<dbReference type="EMBL" id="FOYV01000001">
    <property type="protein sequence ID" value="SFR42239.1"/>
    <property type="molecule type" value="Genomic_DNA"/>
</dbReference>
<dbReference type="PANTHER" id="PTHR43415">
    <property type="entry name" value="SPERMIDINE N(1)-ACETYLTRANSFERASE"/>
    <property type="match status" value="1"/>
</dbReference>
<dbReference type="Gene3D" id="3.40.630.30">
    <property type="match status" value="1"/>
</dbReference>
<dbReference type="PANTHER" id="PTHR43415:SF3">
    <property type="entry name" value="GNAT-FAMILY ACETYLTRANSFERASE"/>
    <property type="match status" value="1"/>
</dbReference>
<dbReference type="SUPFAM" id="SSF55729">
    <property type="entry name" value="Acyl-CoA N-acyltransferases (Nat)"/>
    <property type="match status" value="1"/>
</dbReference>
<gene>
    <name evidence="2" type="ORF">SAMN04488073_0941</name>
</gene>
<dbReference type="STRING" id="375760.SAMN04488073_0941"/>
<dbReference type="Proteomes" id="UP000199290">
    <property type="component" value="Unassembled WGS sequence"/>
</dbReference>
<evidence type="ECO:0000313" key="3">
    <source>
        <dbReference type="Proteomes" id="UP000199290"/>
    </source>
</evidence>
<name>A0A1I6GJC0_9GAMM</name>
<evidence type="ECO:0000259" key="1">
    <source>
        <dbReference type="PROSITE" id="PS51186"/>
    </source>
</evidence>
<evidence type="ECO:0000313" key="2">
    <source>
        <dbReference type="EMBL" id="SFR42239.1"/>
    </source>
</evidence>
<dbReference type="GO" id="GO:0016747">
    <property type="term" value="F:acyltransferase activity, transferring groups other than amino-acyl groups"/>
    <property type="evidence" value="ECO:0007669"/>
    <property type="project" value="InterPro"/>
</dbReference>